<gene>
    <name evidence="2" type="ORF">LZ495_01910</name>
</gene>
<feature type="region of interest" description="Disordered" evidence="1">
    <location>
        <begin position="490"/>
        <end position="531"/>
    </location>
</feature>
<feature type="region of interest" description="Disordered" evidence="1">
    <location>
        <begin position="695"/>
        <end position="719"/>
    </location>
</feature>
<feature type="compositionally biased region" description="Low complexity" evidence="1">
    <location>
        <begin position="498"/>
        <end position="507"/>
    </location>
</feature>
<evidence type="ECO:0000256" key="1">
    <source>
        <dbReference type="SAM" id="MobiDB-lite"/>
    </source>
</evidence>
<feature type="compositionally biased region" description="Low complexity" evidence="1">
    <location>
        <begin position="146"/>
        <end position="166"/>
    </location>
</feature>
<comment type="caution">
    <text evidence="2">The sequence shown here is derived from an EMBL/GenBank/DDBJ whole genome shotgun (WGS) entry which is preliminary data.</text>
</comment>
<accession>A0AA41PVK1</accession>
<dbReference type="InterPro" id="IPR019198">
    <property type="entry name" value="Beta_propeller_containing"/>
</dbReference>
<name>A0AA41PVK1_9ACTN</name>
<dbReference type="EMBL" id="JAKFHA010000001">
    <property type="protein sequence ID" value="MCF2525981.1"/>
    <property type="molecule type" value="Genomic_DNA"/>
</dbReference>
<evidence type="ECO:0000313" key="2">
    <source>
        <dbReference type="EMBL" id="MCF2525981.1"/>
    </source>
</evidence>
<organism evidence="2 3">
    <name type="scientific">Yinghuangia soli</name>
    <dbReference type="NCBI Taxonomy" id="2908204"/>
    <lineage>
        <taxon>Bacteria</taxon>
        <taxon>Bacillati</taxon>
        <taxon>Actinomycetota</taxon>
        <taxon>Actinomycetes</taxon>
        <taxon>Kitasatosporales</taxon>
        <taxon>Streptomycetaceae</taxon>
        <taxon>Yinghuangia</taxon>
    </lineage>
</organism>
<feature type="region of interest" description="Disordered" evidence="1">
    <location>
        <begin position="47"/>
        <end position="69"/>
    </location>
</feature>
<dbReference type="Proteomes" id="UP001165378">
    <property type="component" value="Unassembled WGS sequence"/>
</dbReference>
<dbReference type="AlphaFoldDB" id="A0AA41PVK1"/>
<feature type="compositionally biased region" description="Low complexity" evidence="1">
    <location>
        <begin position="118"/>
        <end position="128"/>
    </location>
</feature>
<dbReference type="RefSeq" id="WP_235050047.1">
    <property type="nucleotide sequence ID" value="NZ_JAKFHA010000001.1"/>
</dbReference>
<sequence>MRIDDGTLGPAGTPPGRPPVLSGRRTRGQALAALLLCGGLVAAGCTSSDKPDASPGATTPVPGGTSTLTGEAGAIRAKMMRLSTYNSCDALLTDFRKAALARSKQTFLESGDMAAAAPAMPGAAPPGSGFTGGGTTGGERSLQQDAAGKSGAGAAEAPAAAAPNGGTQPSGAPGYSGTNTHEQGVDEPDLVKTDGKRLLTVADGTLRVFDAAGRTQTGKLALPGGRASEMLLSGDRALLILPGGNVAYDGGPGMPVPMPGDATTRSSKDAMGPDRARMVLVDISGAPRILGELAVDGGYVDARQIGTTARVVVRSFPRVPVPENFKGDYQKAYETAVGKTTVDNWLPAYTLTSGGQSSSGRLVDCNAVSRPDTEPGAPGHSGASTLSVLSFDLTRDLGTGSPVTVAADADTVYASASNLYVASNYYTVPGTSRQSMVMTPPRTAIYQFDISGSGQPKHVASGDVEGTLLNQYSLSEYDKHLRVATTAQIFAPPPSAQGTTGSVSTSTGGSGKDKSTGTGVKPGRGPAGAAERIAPVPTSTESAVTVLERKGGDLVQVGRAGGLGRGERIYAVRFVGPVGYVVTFRQTDPLYTLDLAVPTAPKVLGELKINGYSAYLHPLEGGKLIGVGQDATDTGRRTGTQVSLFDVANLADPKRIANYTVAMGNSEAEMDPHAFLYWPATGILVIPLQTVGAPGSGSASNGSSTGGSTGGSGPAQIAPDRAYAPSSQALVLKLQGGSFTEVGKIQHPGGYSQMRRSVVIGDDLWTVSTKGVMVNGLGDLAQRAWVPFS</sequence>
<proteinExistence type="predicted"/>
<dbReference type="Pfam" id="PF09826">
    <property type="entry name" value="Beta_propel"/>
    <property type="match status" value="1"/>
</dbReference>
<protein>
    <submittedName>
        <fullName evidence="2">Beta-propeller domain-containing protein</fullName>
    </submittedName>
</protein>
<feature type="region of interest" description="Disordered" evidence="1">
    <location>
        <begin position="1"/>
        <end position="23"/>
    </location>
</feature>
<feature type="region of interest" description="Disordered" evidence="1">
    <location>
        <begin position="118"/>
        <end position="192"/>
    </location>
</feature>
<reference evidence="2" key="1">
    <citation type="submission" date="2022-01" db="EMBL/GenBank/DDBJ databases">
        <title>Genome-Based Taxonomic Classification of the Phylum Actinobacteria.</title>
        <authorList>
            <person name="Gao Y."/>
        </authorList>
    </citation>
    <scope>NUCLEOTIDE SEQUENCE</scope>
    <source>
        <strain evidence="2">KLBMP 8922</strain>
    </source>
</reference>
<evidence type="ECO:0000313" key="3">
    <source>
        <dbReference type="Proteomes" id="UP001165378"/>
    </source>
</evidence>
<keyword evidence="3" id="KW-1185">Reference proteome</keyword>
<feature type="compositionally biased region" description="Gly residues" evidence="1">
    <location>
        <begin position="704"/>
        <end position="713"/>
    </location>
</feature>